<accession>A0A064BYW5</accession>
<dbReference type="EMBL" id="VMYC01000023">
    <property type="protein sequence ID" value="TVX72141.1"/>
    <property type="molecule type" value="Genomic_DNA"/>
</dbReference>
<dbReference type="AlphaFoldDB" id="A0A064BYW5"/>
<dbReference type="EMBL" id="CMWB01000010">
    <property type="protein sequence ID" value="CKJ05671.1"/>
    <property type="molecule type" value="Genomic_DNA"/>
</dbReference>
<evidence type="ECO:0000313" key="5">
    <source>
        <dbReference type="Proteomes" id="UP000315060"/>
    </source>
</evidence>
<keyword evidence="1" id="KW-1133">Transmembrane helix</keyword>
<feature type="transmembrane region" description="Helical" evidence="1">
    <location>
        <begin position="60"/>
        <end position="83"/>
    </location>
</feature>
<name>A0A064BYW5_STREE</name>
<feature type="transmembrane region" description="Helical" evidence="1">
    <location>
        <begin position="168"/>
        <end position="188"/>
    </location>
</feature>
<dbReference type="Proteomes" id="UP000315060">
    <property type="component" value="Unassembled WGS sequence"/>
</dbReference>
<keyword evidence="1" id="KW-0472">Membrane</keyword>
<reference evidence="3 5" key="2">
    <citation type="submission" date="2019-07" db="EMBL/GenBank/DDBJ databases">
        <authorList>
            <person name="Mohale T."/>
        </authorList>
    </citation>
    <scope>NUCLEOTIDE SEQUENCE [LARGE SCALE GENOMIC DNA]</scope>
    <source>
        <strain evidence="3 5">NTPn 59</strain>
    </source>
</reference>
<comment type="caution">
    <text evidence="2">The sequence shown here is derived from an EMBL/GenBank/DDBJ whole genome shotgun (WGS) entry which is preliminary data.</text>
</comment>
<protein>
    <submittedName>
        <fullName evidence="2">Uncharacterized protein</fullName>
    </submittedName>
</protein>
<organism evidence="2 4">
    <name type="scientific">Streptococcus pneumoniae</name>
    <dbReference type="NCBI Taxonomy" id="1313"/>
    <lineage>
        <taxon>Bacteria</taxon>
        <taxon>Bacillati</taxon>
        <taxon>Bacillota</taxon>
        <taxon>Bacilli</taxon>
        <taxon>Lactobacillales</taxon>
        <taxon>Streptococcaceae</taxon>
        <taxon>Streptococcus</taxon>
    </lineage>
</organism>
<proteinExistence type="predicted"/>
<sequence>MEMGKLSSHMWRLNQIIYAKYFWGYVLFWILICLGLWYWLEGNDRLVIEILKGPNLSQNSFLVLSIWLLHWFIIHTFFLVVVYRRRASDFFLEVIRFSSIKLWIRYQIWTCFLYGLILIMVKVLVIQFMLQLPNWDIGVLFIVDSLNACVLSLLCFMLYALGANVQMNFACVSFFLLMIVFGGLFVGNRTNYLFYILNRGNGDIGRDLFLQLLFLVFLFKSIFYFTRQKRRFIE</sequence>
<evidence type="ECO:0000313" key="2">
    <source>
        <dbReference type="EMBL" id="CKJ05671.1"/>
    </source>
</evidence>
<dbReference type="Proteomes" id="UP000045541">
    <property type="component" value="Unassembled WGS sequence"/>
</dbReference>
<feature type="transmembrane region" description="Helical" evidence="1">
    <location>
        <begin position="104"/>
        <end position="125"/>
    </location>
</feature>
<evidence type="ECO:0000313" key="3">
    <source>
        <dbReference type="EMBL" id="TVX72141.1"/>
    </source>
</evidence>
<feature type="transmembrane region" description="Helical" evidence="1">
    <location>
        <begin position="137"/>
        <end position="161"/>
    </location>
</feature>
<gene>
    <name evidence="3" type="ORF">AZJ28_01660</name>
    <name evidence="2" type="ORF">ERS096071_00800</name>
</gene>
<reference evidence="2 4" key="1">
    <citation type="submission" date="2015-03" db="EMBL/GenBank/DDBJ databases">
        <authorList>
            <consortium name="Pathogen Informatics"/>
            <person name="Murphy D."/>
        </authorList>
    </citation>
    <scope>NUCLEOTIDE SEQUENCE [LARGE SCALE GENOMIC DNA]</scope>
    <source>
        <strain evidence="2 4">0310</strain>
    </source>
</reference>
<feature type="transmembrane region" description="Helical" evidence="1">
    <location>
        <begin position="208"/>
        <end position="226"/>
    </location>
</feature>
<feature type="transmembrane region" description="Helical" evidence="1">
    <location>
        <begin position="21"/>
        <end position="40"/>
    </location>
</feature>
<evidence type="ECO:0000313" key="4">
    <source>
        <dbReference type="Proteomes" id="UP000045541"/>
    </source>
</evidence>
<evidence type="ECO:0000256" key="1">
    <source>
        <dbReference type="SAM" id="Phobius"/>
    </source>
</evidence>
<keyword evidence="1" id="KW-0812">Transmembrane</keyword>